<evidence type="ECO:0000313" key="2">
    <source>
        <dbReference type="Proteomes" id="UP001200470"/>
    </source>
</evidence>
<comment type="caution">
    <text evidence="1">The sequence shown here is derived from an EMBL/GenBank/DDBJ whole genome shotgun (WGS) entry which is preliminary data.</text>
</comment>
<evidence type="ECO:0000313" key="1">
    <source>
        <dbReference type="EMBL" id="MCF2564866.1"/>
    </source>
</evidence>
<dbReference type="EMBL" id="JADYTN010000050">
    <property type="protein sequence ID" value="MCF2564866.1"/>
    <property type="molecule type" value="Genomic_DNA"/>
</dbReference>
<dbReference type="InterPro" id="IPR022385">
    <property type="entry name" value="Rhs_assc_core"/>
</dbReference>
<sequence length="452" mass="51126">WRLPYAGATDFDGVAGQEYPLTYNDAGSLTSDASRRIARIDYDCLNNPVRIQFTDGNVTKYVYSATGEKLRVVYQTAVPNITVAIGSARELMPSEILFTDSTDYLLGGALTLRNGRIDKYQFDEGYCQATQYNATQDNFTFLYYDKDHLGNVRQVTKASNSTGTVVQTMNYYPFGAQFCDGSAATSDFQQYKYNGKELDKMHGLNTYDYGARQYNPVTARWDRIDPLAEKYYSVSPYVYCLNNPIRLIDPDGRKIFLVGTHDEQMRTLGYMQKLTNDNLLLNRKTGEVTIGGRRWDNRDKKLDVGTSLLRDVIGHKRTTGIQIGSESDRNRYHSYFPKDASNGKGTDGYINLNPSSSLDLKVQDSNTEKTVVETIPMEIVVGHELIHAYSAMNGNAPKDGEESSYIYRDVDGKLYETQEETSELETVGIIGNEKYTENKLRKEHGLNKRVVY</sequence>
<dbReference type="NCBIfam" id="TIGR03696">
    <property type="entry name" value="Rhs_assc_core"/>
    <property type="match status" value="1"/>
</dbReference>
<dbReference type="RefSeq" id="WP_301638717.1">
    <property type="nucleotide sequence ID" value="NZ_JADYTN010000050.1"/>
</dbReference>
<dbReference type="PANTHER" id="PTHR32305:SF15">
    <property type="entry name" value="PROTEIN RHSA-RELATED"/>
    <property type="match status" value="1"/>
</dbReference>
<dbReference type="Proteomes" id="UP001200470">
    <property type="component" value="Unassembled WGS sequence"/>
</dbReference>
<feature type="non-terminal residue" evidence="1">
    <location>
        <position position="1"/>
    </location>
</feature>
<proteinExistence type="predicted"/>
<accession>A0ABS9CIC6</accession>
<dbReference type="PANTHER" id="PTHR32305">
    <property type="match status" value="1"/>
</dbReference>
<dbReference type="Pfam" id="PF14891">
    <property type="entry name" value="Peptidase_M91"/>
    <property type="match status" value="1"/>
</dbReference>
<gene>
    <name evidence="1" type="ORF">I6E12_12250</name>
</gene>
<evidence type="ECO:0008006" key="3">
    <source>
        <dbReference type="Google" id="ProtNLM"/>
    </source>
</evidence>
<name>A0ABS9CIC6_9BACT</name>
<dbReference type="InterPro" id="IPR050708">
    <property type="entry name" value="T6SS_VgrG/RHS"/>
</dbReference>
<organism evidence="1 2">
    <name type="scientific">Xylanibacter brevis</name>
    <dbReference type="NCBI Taxonomy" id="83231"/>
    <lineage>
        <taxon>Bacteria</taxon>
        <taxon>Pseudomonadati</taxon>
        <taxon>Bacteroidota</taxon>
        <taxon>Bacteroidia</taxon>
        <taxon>Bacteroidales</taxon>
        <taxon>Prevotellaceae</taxon>
        <taxon>Xylanibacter</taxon>
    </lineage>
</organism>
<keyword evidence="2" id="KW-1185">Reference proteome</keyword>
<reference evidence="1 2" key="1">
    <citation type="submission" date="2020-12" db="EMBL/GenBank/DDBJ databases">
        <title>Whole genome sequences of gut porcine anaerobes.</title>
        <authorList>
            <person name="Kubasova T."/>
            <person name="Jahodarova E."/>
            <person name="Rychlik I."/>
        </authorList>
    </citation>
    <scope>NUCLEOTIDE SEQUENCE [LARGE SCALE GENOMIC DNA]</scope>
    <source>
        <strain evidence="1 2">An925</strain>
    </source>
</reference>
<protein>
    <recommendedName>
        <fullName evidence="3">RHS repeat-associated core domain-containing protein</fullName>
    </recommendedName>
</protein>
<dbReference type="Gene3D" id="2.180.10.10">
    <property type="entry name" value="RHS repeat-associated core"/>
    <property type="match status" value="1"/>
</dbReference>
<dbReference type="InterPro" id="IPR028208">
    <property type="entry name" value="Effector_pro_NleD-like"/>
</dbReference>